<protein>
    <recommendedName>
        <fullName evidence="2">Acyltransferase 3 domain-containing protein</fullName>
    </recommendedName>
</protein>
<dbReference type="Proteomes" id="UP000014160">
    <property type="component" value="Unassembled WGS sequence"/>
</dbReference>
<accession>R2Y0Y3</accession>
<feature type="transmembrane region" description="Helical" evidence="1">
    <location>
        <begin position="64"/>
        <end position="84"/>
    </location>
</feature>
<proteinExistence type="predicted"/>
<dbReference type="InterPro" id="IPR002656">
    <property type="entry name" value="Acyl_transf_3_dom"/>
</dbReference>
<feature type="transmembrane region" description="Helical" evidence="1">
    <location>
        <begin position="144"/>
        <end position="165"/>
    </location>
</feature>
<reference evidence="4 6" key="2">
    <citation type="submission" date="2013-03" db="EMBL/GenBank/DDBJ databases">
        <title>The Genome Sequence of Enterococcus gilvus ATCC BAA-350 (PacBio/Illumina hybrid assembly).</title>
        <authorList>
            <consortium name="The Broad Institute Genomics Platform"/>
            <consortium name="The Broad Institute Genome Sequencing Center for Infectious Disease"/>
            <person name="Earl A."/>
            <person name="Russ C."/>
            <person name="Gilmore M."/>
            <person name="Surin D."/>
            <person name="Walker B."/>
            <person name="Young S."/>
            <person name="Zeng Q."/>
            <person name="Gargeya S."/>
            <person name="Fitzgerald M."/>
            <person name="Haas B."/>
            <person name="Abouelleil A."/>
            <person name="Allen A.W."/>
            <person name="Alvarado L."/>
            <person name="Arachchi H.M."/>
            <person name="Berlin A.M."/>
            <person name="Chapman S.B."/>
            <person name="Gainer-Dewar J."/>
            <person name="Goldberg J."/>
            <person name="Griggs A."/>
            <person name="Gujja S."/>
            <person name="Hansen M."/>
            <person name="Howarth C."/>
            <person name="Imamovic A."/>
            <person name="Ireland A."/>
            <person name="Larimer J."/>
            <person name="McCowan C."/>
            <person name="Murphy C."/>
            <person name="Pearson M."/>
            <person name="Poon T.W."/>
            <person name="Priest M."/>
            <person name="Roberts A."/>
            <person name="Saif S."/>
            <person name="Shea T."/>
            <person name="Sisk P."/>
            <person name="Sykes S."/>
            <person name="Wortman J."/>
            <person name="Nusbaum C."/>
            <person name="Birren B."/>
        </authorList>
    </citation>
    <scope>NUCLEOTIDE SEQUENCE [LARGE SCALE GENOMIC DNA]</scope>
    <source>
        <strain evidence="4 6">ATCC BAA-350</strain>
    </source>
</reference>
<evidence type="ECO:0000256" key="1">
    <source>
        <dbReference type="SAM" id="Phobius"/>
    </source>
</evidence>
<feature type="transmembrane region" description="Helical" evidence="1">
    <location>
        <begin position="310"/>
        <end position="330"/>
    </location>
</feature>
<evidence type="ECO:0000313" key="4">
    <source>
        <dbReference type="EMBL" id="EOW82793.1"/>
    </source>
</evidence>
<evidence type="ECO:0000313" key="5">
    <source>
        <dbReference type="Proteomes" id="UP000013750"/>
    </source>
</evidence>
<dbReference type="AlphaFoldDB" id="R2Y0Y3"/>
<organism evidence="3 5">
    <name type="scientific">Enterococcus gilvus ATCC BAA-350</name>
    <dbReference type="NCBI Taxonomy" id="1158614"/>
    <lineage>
        <taxon>Bacteria</taxon>
        <taxon>Bacillati</taxon>
        <taxon>Bacillota</taxon>
        <taxon>Bacilli</taxon>
        <taxon>Lactobacillales</taxon>
        <taxon>Enterococcaceae</taxon>
        <taxon>Enterococcus</taxon>
    </lineage>
</organism>
<feature type="domain" description="Acyltransferase 3" evidence="2">
    <location>
        <begin position="35"/>
        <end position="327"/>
    </location>
</feature>
<keyword evidence="1" id="KW-1133">Transmembrane helix</keyword>
<evidence type="ECO:0000313" key="3">
    <source>
        <dbReference type="EMBL" id="EOI55957.1"/>
    </source>
</evidence>
<dbReference type="OrthoDB" id="3268734at2"/>
<reference evidence="3 5" key="1">
    <citation type="submission" date="2013-02" db="EMBL/GenBank/DDBJ databases">
        <title>The Genome Sequence of Enterococcus gilvus ATCC BAA-350.</title>
        <authorList>
            <consortium name="The Broad Institute Genome Sequencing Platform"/>
            <consortium name="The Broad Institute Genome Sequencing Center for Infectious Disease"/>
            <person name="Earl A.M."/>
            <person name="Gilmore M.S."/>
            <person name="Lebreton F."/>
            <person name="Walker B."/>
            <person name="Young S.K."/>
            <person name="Zeng Q."/>
            <person name="Gargeya S."/>
            <person name="Fitzgerald M."/>
            <person name="Haas B."/>
            <person name="Abouelleil A."/>
            <person name="Alvarado L."/>
            <person name="Arachchi H.M."/>
            <person name="Berlin A.M."/>
            <person name="Chapman S.B."/>
            <person name="Dewar J."/>
            <person name="Goldberg J."/>
            <person name="Griggs A."/>
            <person name="Gujja S."/>
            <person name="Hansen M."/>
            <person name="Howarth C."/>
            <person name="Imamovic A."/>
            <person name="Larimer J."/>
            <person name="McCowan C."/>
            <person name="Murphy C."/>
            <person name="Neiman D."/>
            <person name="Pearson M."/>
            <person name="Priest M."/>
            <person name="Roberts A."/>
            <person name="Saif S."/>
            <person name="Shea T."/>
            <person name="Sisk P."/>
            <person name="Sykes S."/>
            <person name="Wortman J."/>
            <person name="Nusbaum C."/>
            <person name="Birren B."/>
        </authorList>
    </citation>
    <scope>NUCLEOTIDE SEQUENCE [LARGE SCALE GENOMIC DNA]</scope>
    <source>
        <strain evidence="3 5">ATCC BAA-350</strain>
    </source>
</reference>
<evidence type="ECO:0000313" key="6">
    <source>
        <dbReference type="Proteomes" id="UP000014160"/>
    </source>
</evidence>
<comment type="caution">
    <text evidence="3">The sequence shown here is derived from an EMBL/GenBank/DDBJ whole genome shotgun (WGS) entry which is preliminary data.</text>
</comment>
<keyword evidence="1" id="KW-0472">Membrane</keyword>
<keyword evidence="6" id="KW-1185">Reference proteome</keyword>
<feature type="transmembrane region" description="Helical" evidence="1">
    <location>
        <begin position="247"/>
        <end position="267"/>
    </location>
</feature>
<dbReference type="Proteomes" id="UP000013750">
    <property type="component" value="Unassembled WGS sequence"/>
</dbReference>
<dbReference type="eggNOG" id="COG3936">
    <property type="taxonomic scope" value="Bacteria"/>
</dbReference>
<dbReference type="RefSeq" id="WP_010780260.1">
    <property type="nucleotide sequence ID" value="NZ_KB946874.1"/>
</dbReference>
<dbReference type="Pfam" id="PF01757">
    <property type="entry name" value="Acyl_transf_3"/>
    <property type="match status" value="1"/>
</dbReference>
<dbReference type="EMBL" id="AJDQ01000007">
    <property type="protein sequence ID" value="EOI55957.1"/>
    <property type="molecule type" value="Genomic_DNA"/>
</dbReference>
<sequence length="340" mass="39506">MDFIFLIIVFFIISTIVKNSDYQNHNLSVETTTNLQIIAVFFVILHHLSQILKDYPDSFLSSRLIIAGRLAVGLFFFVSGYGMIKQFRKKGKTYLDSFFKKKSISIFMPFLLAMIVYFIYRNLIGKLNVLTAMYSLINGNPFVGNGWFTIMILYLYLAFFISAYLGKKNYLLLFSILIFNVVIVVLIASFLNYGEWWTNAVFCFPLGVIWGSKEDEITNICFKNYKMSLGILAVLFSMFLYMDEIFYHPIIRALSVLLFSALVILFSYRITFKSTIYNLLKPFSFELYLYQGLFIQLFRSDKIFIGNRLLYAFSIIVSTTILALLMHRFASLIKNITITK</sequence>
<feature type="transmembrane region" description="Helical" evidence="1">
    <location>
        <begin position="104"/>
        <end position="124"/>
    </location>
</feature>
<keyword evidence="1" id="KW-0812">Transmembrane</keyword>
<dbReference type="HOGENOM" id="CLU_063834_1_0_9"/>
<feature type="transmembrane region" description="Helical" evidence="1">
    <location>
        <begin position="170"/>
        <end position="190"/>
    </location>
</feature>
<dbReference type="PATRIC" id="fig|1158614.3.peg.1864"/>
<evidence type="ECO:0000259" key="2">
    <source>
        <dbReference type="Pfam" id="PF01757"/>
    </source>
</evidence>
<dbReference type="EMBL" id="ASWH01000001">
    <property type="protein sequence ID" value="EOW82793.1"/>
    <property type="molecule type" value="Genomic_DNA"/>
</dbReference>
<name>R2Y0Y3_9ENTE</name>
<gene>
    <name evidence="4" type="ORF">I592_02113</name>
    <name evidence="3" type="ORF">UKC_01854</name>
</gene>
<dbReference type="GO" id="GO:0016747">
    <property type="term" value="F:acyltransferase activity, transferring groups other than amino-acyl groups"/>
    <property type="evidence" value="ECO:0007669"/>
    <property type="project" value="InterPro"/>
</dbReference>